<feature type="region of interest" description="Disordered" evidence="1">
    <location>
        <begin position="328"/>
        <end position="364"/>
    </location>
</feature>
<sequence length="487" mass="52206">MQGGHSLPPAGDVLGKRLGHSSHISSDCSSEKRARSQSPQAEALLLPPELGPTMAPEDQYRRFVSALSEAGTFEDPQRLYHLGLPSHGSLRDAARHLALLHAASRAPAASWQRSWAFLARGGWGRREGRQDSSRQARALSIRPRRRPRPRPRPRPRLAAEPAVNNPGRERGGAGPRWDRCGRPRRLGSAGWHPARGGTHLRFRTCAPVGAAWALGRVWPRGTVTVRGAALPLWQASASRVHRGDRPSPCLRRRGSHGRSAPGWFSCTLAAPQAQRPRDLRTAPPCEAPASSQSRGFRAPAALGKSLSRHLPPSLWSAASALWPANLLPGARDQRRGPAQPGGVVSSPPEFTPGRGLGRGSNSWGGGRIAGEVTAVVPHPDLLRVRQEVAAAALRSPSGLETHLPSSTAGHRRKQGLAQPREAAAPSFSERYWGGCGSRLVSGVGGPCPRPAPHTLSAADERPERAKHCVQVSVWIRAKRFGSDTALG</sequence>
<evidence type="ECO:0000313" key="2">
    <source>
        <dbReference type="EMBL" id="KAK2105567.1"/>
    </source>
</evidence>
<feature type="region of interest" description="Disordered" evidence="1">
    <location>
        <begin position="393"/>
        <end position="422"/>
    </location>
</feature>
<evidence type="ECO:0000313" key="3">
    <source>
        <dbReference type="Proteomes" id="UP001266305"/>
    </source>
</evidence>
<feature type="region of interest" description="Disordered" evidence="1">
    <location>
        <begin position="274"/>
        <end position="296"/>
    </location>
</feature>
<gene>
    <name evidence="2" type="ORF">P7K49_015081</name>
</gene>
<proteinExistence type="predicted"/>
<feature type="compositionally biased region" description="Basic residues" evidence="1">
    <location>
        <begin position="142"/>
        <end position="155"/>
    </location>
</feature>
<feature type="compositionally biased region" description="Basic and acidic residues" evidence="1">
    <location>
        <begin position="125"/>
        <end position="134"/>
    </location>
</feature>
<reference evidence="2 3" key="1">
    <citation type="submission" date="2023-05" db="EMBL/GenBank/DDBJ databases">
        <title>B98-5 Cell Line De Novo Hybrid Assembly: An Optical Mapping Approach.</title>
        <authorList>
            <person name="Kananen K."/>
            <person name="Auerbach J.A."/>
            <person name="Kautto E."/>
            <person name="Blachly J.S."/>
        </authorList>
    </citation>
    <scope>NUCLEOTIDE SEQUENCE [LARGE SCALE GENOMIC DNA]</scope>
    <source>
        <strain evidence="2">B95-8</strain>
        <tissue evidence="2">Cell line</tissue>
    </source>
</reference>
<feature type="compositionally biased region" description="Gly residues" evidence="1">
    <location>
        <begin position="354"/>
        <end position="364"/>
    </location>
</feature>
<keyword evidence="3" id="KW-1185">Reference proteome</keyword>
<comment type="caution">
    <text evidence="2">The sequence shown here is derived from an EMBL/GenBank/DDBJ whole genome shotgun (WGS) entry which is preliminary data.</text>
</comment>
<dbReference type="Proteomes" id="UP001266305">
    <property type="component" value="Unassembled WGS sequence"/>
</dbReference>
<dbReference type="EMBL" id="JASSZA010000007">
    <property type="protein sequence ID" value="KAK2105567.1"/>
    <property type="molecule type" value="Genomic_DNA"/>
</dbReference>
<evidence type="ECO:0000256" key="1">
    <source>
        <dbReference type="SAM" id="MobiDB-lite"/>
    </source>
</evidence>
<organism evidence="2 3">
    <name type="scientific">Saguinus oedipus</name>
    <name type="common">Cotton-top tamarin</name>
    <name type="synonym">Oedipomidas oedipus</name>
    <dbReference type="NCBI Taxonomy" id="9490"/>
    <lineage>
        <taxon>Eukaryota</taxon>
        <taxon>Metazoa</taxon>
        <taxon>Chordata</taxon>
        <taxon>Craniata</taxon>
        <taxon>Vertebrata</taxon>
        <taxon>Euteleostomi</taxon>
        <taxon>Mammalia</taxon>
        <taxon>Eutheria</taxon>
        <taxon>Euarchontoglires</taxon>
        <taxon>Primates</taxon>
        <taxon>Haplorrhini</taxon>
        <taxon>Platyrrhini</taxon>
        <taxon>Cebidae</taxon>
        <taxon>Callitrichinae</taxon>
        <taxon>Saguinus</taxon>
    </lineage>
</organism>
<accession>A0ABQ9V8K8</accession>
<feature type="region of interest" description="Disordered" evidence="1">
    <location>
        <begin position="125"/>
        <end position="197"/>
    </location>
</feature>
<feature type="compositionally biased region" description="Basic and acidic residues" evidence="1">
    <location>
        <begin position="167"/>
        <end position="181"/>
    </location>
</feature>
<protein>
    <submittedName>
        <fullName evidence="2">Uncharacterized protein</fullName>
    </submittedName>
</protein>
<name>A0ABQ9V8K8_SAGOE</name>
<feature type="region of interest" description="Disordered" evidence="1">
    <location>
        <begin position="1"/>
        <end position="56"/>
    </location>
</feature>